<dbReference type="CDD" id="cd00920">
    <property type="entry name" value="Cupredoxin"/>
    <property type="match status" value="1"/>
</dbReference>
<evidence type="ECO:0000313" key="2">
    <source>
        <dbReference type="Proteomes" id="UP000799324"/>
    </source>
</evidence>
<proteinExistence type="predicted"/>
<name>A0A6A6SSB2_9PLEO</name>
<evidence type="ECO:0008006" key="3">
    <source>
        <dbReference type="Google" id="ProtNLM"/>
    </source>
</evidence>
<sequence>MTMPWNESNSTRPTSTVIVGAGGQLVFSPPTVNASIGTVISFDFLSLNHTLTQSEFSNPCQANGEFDTGFRQFNPANVSGSFVVEYEVTALEPQWFFCAQTLKKSHCHAGMVFSLNSGGAQKQFLHNALSAVVTKPSVPACPSPTFSVVPSGSVTGIPSSTRLATLNIVNIGFGTPEWITY</sequence>
<gene>
    <name evidence="1" type="ORF">K491DRAFT_707444</name>
</gene>
<keyword evidence="2" id="KW-1185">Reference proteome</keyword>
<organism evidence="1 2">
    <name type="scientific">Lophiostoma macrostomum CBS 122681</name>
    <dbReference type="NCBI Taxonomy" id="1314788"/>
    <lineage>
        <taxon>Eukaryota</taxon>
        <taxon>Fungi</taxon>
        <taxon>Dikarya</taxon>
        <taxon>Ascomycota</taxon>
        <taxon>Pezizomycotina</taxon>
        <taxon>Dothideomycetes</taxon>
        <taxon>Pleosporomycetidae</taxon>
        <taxon>Pleosporales</taxon>
        <taxon>Lophiostomataceae</taxon>
        <taxon>Lophiostoma</taxon>
    </lineage>
</organism>
<dbReference type="SUPFAM" id="SSF49503">
    <property type="entry name" value="Cupredoxins"/>
    <property type="match status" value="1"/>
</dbReference>
<dbReference type="AlphaFoldDB" id="A0A6A6SSB2"/>
<protein>
    <recommendedName>
        <fullName evidence="3">Cupredoxin</fullName>
    </recommendedName>
</protein>
<dbReference type="Gene3D" id="2.60.40.420">
    <property type="entry name" value="Cupredoxins - blue copper proteins"/>
    <property type="match status" value="1"/>
</dbReference>
<dbReference type="InterPro" id="IPR052953">
    <property type="entry name" value="Ser-rich/MCO-related"/>
</dbReference>
<dbReference type="Proteomes" id="UP000799324">
    <property type="component" value="Unassembled WGS sequence"/>
</dbReference>
<dbReference type="EMBL" id="MU004447">
    <property type="protein sequence ID" value="KAF2650675.1"/>
    <property type="molecule type" value="Genomic_DNA"/>
</dbReference>
<reference evidence="1" key="1">
    <citation type="journal article" date="2020" name="Stud. Mycol.">
        <title>101 Dothideomycetes genomes: a test case for predicting lifestyles and emergence of pathogens.</title>
        <authorList>
            <person name="Haridas S."/>
            <person name="Albert R."/>
            <person name="Binder M."/>
            <person name="Bloem J."/>
            <person name="Labutti K."/>
            <person name="Salamov A."/>
            <person name="Andreopoulos B."/>
            <person name="Baker S."/>
            <person name="Barry K."/>
            <person name="Bills G."/>
            <person name="Bluhm B."/>
            <person name="Cannon C."/>
            <person name="Castanera R."/>
            <person name="Culley D."/>
            <person name="Daum C."/>
            <person name="Ezra D."/>
            <person name="Gonzalez J."/>
            <person name="Henrissat B."/>
            <person name="Kuo A."/>
            <person name="Liang C."/>
            <person name="Lipzen A."/>
            <person name="Lutzoni F."/>
            <person name="Magnuson J."/>
            <person name="Mondo S."/>
            <person name="Nolan M."/>
            <person name="Ohm R."/>
            <person name="Pangilinan J."/>
            <person name="Park H.-J."/>
            <person name="Ramirez L."/>
            <person name="Alfaro M."/>
            <person name="Sun H."/>
            <person name="Tritt A."/>
            <person name="Yoshinaga Y."/>
            <person name="Zwiers L.-H."/>
            <person name="Turgeon B."/>
            <person name="Goodwin S."/>
            <person name="Spatafora J."/>
            <person name="Crous P."/>
            <person name="Grigoriev I."/>
        </authorList>
    </citation>
    <scope>NUCLEOTIDE SEQUENCE</scope>
    <source>
        <strain evidence="1">CBS 122681</strain>
    </source>
</reference>
<dbReference type="PANTHER" id="PTHR34883:SF16">
    <property type="entry name" value="RICH PROTEIN, PUTATIVE-RELATED"/>
    <property type="match status" value="1"/>
</dbReference>
<dbReference type="InterPro" id="IPR008972">
    <property type="entry name" value="Cupredoxin"/>
</dbReference>
<evidence type="ECO:0000313" key="1">
    <source>
        <dbReference type="EMBL" id="KAF2650675.1"/>
    </source>
</evidence>
<dbReference type="OrthoDB" id="2331100at2759"/>
<accession>A0A6A6SSB2</accession>
<dbReference type="PANTHER" id="PTHR34883">
    <property type="entry name" value="SERINE-RICH PROTEIN, PUTATIVE-RELATED-RELATED"/>
    <property type="match status" value="1"/>
</dbReference>